<keyword evidence="2" id="KW-1185">Reference proteome</keyword>
<dbReference type="Proteomes" id="UP000277204">
    <property type="component" value="Unassembled WGS sequence"/>
</dbReference>
<protein>
    <submittedName>
        <fullName evidence="1">Uncharacterized protein</fullName>
    </submittedName>
</protein>
<evidence type="ECO:0000313" key="2">
    <source>
        <dbReference type="Proteomes" id="UP000277204"/>
    </source>
</evidence>
<gene>
    <name evidence="1" type="ORF">SMRZ_LOCUS14209</name>
</gene>
<dbReference type="EMBL" id="UZAI01013476">
    <property type="protein sequence ID" value="VDP11341.1"/>
    <property type="molecule type" value="Genomic_DNA"/>
</dbReference>
<name>A0A3P8ALB2_9TREM</name>
<proteinExistence type="predicted"/>
<reference evidence="1 2" key="1">
    <citation type="submission" date="2018-11" db="EMBL/GenBank/DDBJ databases">
        <authorList>
            <consortium name="Pathogen Informatics"/>
        </authorList>
    </citation>
    <scope>NUCLEOTIDE SEQUENCE [LARGE SCALE GENOMIC DNA]</scope>
    <source>
        <strain evidence="1 2">Zambia</strain>
    </source>
</reference>
<sequence>MKYINHYREFENAVWLSLYLGVQLAFKLLCLSDLHMFRHHIVLVVFYLQIIQAYQL</sequence>
<evidence type="ECO:0000313" key="1">
    <source>
        <dbReference type="EMBL" id="VDP11341.1"/>
    </source>
</evidence>
<accession>A0A3P8ALB2</accession>
<organism evidence="1 2">
    <name type="scientific">Schistosoma margrebowiei</name>
    <dbReference type="NCBI Taxonomy" id="48269"/>
    <lineage>
        <taxon>Eukaryota</taxon>
        <taxon>Metazoa</taxon>
        <taxon>Spiralia</taxon>
        <taxon>Lophotrochozoa</taxon>
        <taxon>Platyhelminthes</taxon>
        <taxon>Trematoda</taxon>
        <taxon>Digenea</taxon>
        <taxon>Strigeidida</taxon>
        <taxon>Schistosomatoidea</taxon>
        <taxon>Schistosomatidae</taxon>
        <taxon>Schistosoma</taxon>
    </lineage>
</organism>
<dbReference type="AlphaFoldDB" id="A0A3P8ALB2"/>